<dbReference type="Pfam" id="PF01794">
    <property type="entry name" value="Ferric_reduct"/>
    <property type="match status" value="1"/>
</dbReference>
<evidence type="ECO:0000256" key="9">
    <source>
        <dbReference type="ARBA" id="ARBA00023136"/>
    </source>
</evidence>
<dbReference type="GO" id="GO:0015677">
    <property type="term" value="P:copper ion import"/>
    <property type="evidence" value="ECO:0007669"/>
    <property type="project" value="TreeGrafter"/>
</dbReference>
<dbReference type="PANTHER" id="PTHR32361:SF28">
    <property type="entry name" value="FRP1P"/>
    <property type="match status" value="1"/>
</dbReference>
<comment type="similarity">
    <text evidence="2">Belongs to the ferric reductase (FRE) family.</text>
</comment>
<evidence type="ECO:0000256" key="11">
    <source>
        <dbReference type="SAM" id="Phobius"/>
    </source>
</evidence>
<keyword evidence="5" id="KW-0249">Electron transport</keyword>
<evidence type="ECO:0000256" key="3">
    <source>
        <dbReference type="ARBA" id="ARBA00022448"/>
    </source>
</evidence>
<dbReference type="GO" id="GO:0006879">
    <property type="term" value="P:intracellular iron ion homeostasis"/>
    <property type="evidence" value="ECO:0007669"/>
    <property type="project" value="TreeGrafter"/>
</dbReference>
<evidence type="ECO:0000259" key="12">
    <source>
        <dbReference type="PROSITE" id="PS51384"/>
    </source>
</evidence>
<evidence type="ECO:0000313" key="13">
    <source>
        <dbReference type="EMBL" id="KUJ14182.1"/>
    </source>
</evidence>
<feature type="transmembrane region" description="Helical" evidence="11">
    <location>
        <begin position="105"/>
        <end position="126"/>
    </location>
</feature>
<dbReference type="InParanoid" id="A0A194X2X3"/>
<gene>
    <name evidence="13" type="ORF">LY89DRAFT_589799</name>
</gene>
<sequence length="587" mass="65288">MPYNHSSPTTSGHNATASAAAAAARKAQMAAMMHQRLMSEHAAKYYAAGVVGMIAIFAIFHWARYLYSLYTPKDIKKSNVVRGQISIVRMIRHILTHRVPGFTSIGHAVLVLAFLAINVVLTVTNMTWSSLMPISKRLGWMTLINTAFIVFLALKNTPLAFLTAYSYERLNLLHQVGGYTTIIFAMLHMITVVLGVEKMHRPAMLLEITQINGITALSALFVLLIFALLIRRVRYEVFYISHILMFMLFIINVALHQPKVKNKAVYITIVAGAMWSSDRILRGLRILWYAYDNGAIVTPLPHGGTRVVLKRSPSRSVPGTHCFLWVPRIRAVETHPFTIVSKTPYSLELVISAYDGFTNDLLNYAVQHPGSTLRASFDGPYGSLPDFSKVADKIILIAGGSGASFTFGVALDTIRKLNRNSGTTIEFIWTVREQETISWFAKELAELQTSHRVNIILHATRPGSIHETPSPISHVDEEKALVFDHPSSPVLSQQSEDQDKDDLHHTKTSHRQIELAWSSTSSVNVLPGRPDVDGIIRRVVSETPDEQRVIIAACGPDGLMFSVRKTAASCIKVRGPSVELHCEQFGW</sequence>
<feature type="transmembrane region" description="Helical" evidence="11">
    <location>
        <begin position="237"/>
        <end position="255"/>
    </location>
</feature>
<keyword evidence="7" id="KW-0560">Oxidoreductase</keyword>
<dbReference type="Pfam" id="PF08022">
    <property type="entry name" value="FAD_binding_8"/>
    <property type="match status" value="1"/>
</dbReference>
<keyword evidence="14" id="KW-1185">Reference proteome</keyword>
<dbReference type="PANTHER" id="PTHR32361">
    <property type="entry name" value="FERRIC/CUPRIC REDUCTASE TRANSMEMBRANE COMPONENT"/>
    <property type="match status" value="1"/>
</dbReference>
<dbReference type="GO" id="GO:0000293">
    <property type="term" value="F:ferric-chelate reductase activity"/>
    <property type="evidence" value="ECO:0007669"/>
    <property type="project" value="UniProtKB-ARBA"/>
</dbReference>
<dbReference type="GeneID" id="28819285"/>
<feature type="transmembrane region" description="Helical" evidence="11">
    <location>
        <begin position="138"/>
        <end position="156"/>
    </location>
</feature>
<dbReference type="Gene3D" id="3.40.50.80">
    <property type="entry name" value="Nucleotide-binding domain of ferredoxin-NADP reductase (FNR) module"/>
    <property type="match status" value="1"/>
</dbReference>
<feature type="region of interest" description="Disordered" evidence="10">
    <location>
        <begin position="486"/>
        <end position="509"/>
    </location>
</feature>
<feature type="transmembrane region" description="Helical" evidence="11">
    <location>
        <begin position="45"/>
        <end position="63"/>
    </location>
</feature>
<keyword evidence="8" id="KW-0406">Ion transport</keyword>
<evidence type="ECO:0000256" key="5">
    <source>
        <dbReference type="ARBA" id="ARBA00022982"/>
    </source>
</evidence>
<organism evidence="13 14">
    <name type="scientific">Mollisia scopiformis</name>
    <name type="common">Conifer needle endophyte fungus</name>
    <name type="synonym">Phialocephala scopiformis</name>
    <dbReference type="NCBI Taxonomy" id="149040"/>
    <lineage>
        <taxon>Eukaryota</taxon>
        <taxon>Fungi</taxon>
        <taxon>Dikarya</taxon>
        <taxon>Ascomycota</taxon>
        <taxon>Pezizomycotina</taxon>
        <taxon>Leotiomycetes</taxon>
        <taxon>Helotiales</taxon>
        <taxon>Mollisiaceae</taxon>
        <taxon>Mollisia</taxon>
    </lineage>
</organism>
<evidence type="ECO:0000256" key="7">
    <source>
        <dbReference type="ARBA" id="ARBA00023002"/>
    </source>
</evidence>
<proteinExistence type="inferred from homology"/>
<dbReference type="Proteomes" id="UP000070700">
    <property type="component" value="Unassembled WGS sequence"/>
</dbReference>
<comment type="subcellular location">
    <subcellularLocation>
        <location evidence="1">Membrane</location>
        <topology evidence="1">Multi-pass membrane protein</topology>
    </subcellularLocation>
</comment>
<keyword evidence="9 11" id="KW-0472">Membrane</keyword>
<protein>
    <recommendedName>
        <fullName evidence="12">FAD-binding FR-type domain-containing protein</fullName>
    </recommendedName>
</protein>
<evidence type="ECO:0000256" key="10">
    <source>
        <dbReference type="SAM" id="MobiDB-lite"/>
    </source>
</evidence>
<dbReference type="SUPFAM" id="SSF52343">
    <property type="entry name" value="Ferredoxin reductase-like, C-terminal NADP-linked domain"/>
    <property type="match status" value="1"/>
</dbReference>
<dbReference type="CDD" id="cd06186">
    <property type="entry name" value="NOX_Duox_like_FAD_NADP"/>
    <property type="match status" value="1"/>
</dbReference>
<dbReference type="GO" id="GO:0006826">
    <property type="term" value="P:iron ion transport"/>
    <property type="evidence" value="ECO:0007669"/>
    <property type="project" value="TreeGrafter"/>
</dbReference>
<dbReference type="SFLD" id="SFLDS00052">
    <property type="entry name" value="Ferric_Reductase_Domain"/>
    <property type="match status" value="1"/>
</dbReference>
<dbReference type="SFLD" id="SFLDG01168">
    <property type="entry name" value="Ferric_reductase_subgroup_(FRE"/>
    <property type="match status" value="1"/>
</dbReference>
<feature type="transmembrane region" description="Helical" evidence="11">
    <location>
        <begin position="208"/>
        <end position="231"/>
    </location>
</feature>
<evidence type="ECO:0000313" key="14">
    <source>
        <dbReference type="Proteomes" id="UP000070700"/>
    </source>
</evidence>
<evidence type="ECO:0000256" key="1">
    <source>
        <dbReference type="ARBA" id="ARBA00004141"/>
    </source>
</evidence>
<keyword evidence="4 11" id="KW-0812">Transmembrane</keyword>
<dbReference type="Pfam" id="PF08030">
    <property type="entry name" value="NAD_binding_6"/>
    <property type="match status" value="1"/>
</dbReference>
<accession>A0A194X2X3</accession>
<dbReference type="InterPro" id="IPR039261">
    <property type="entry name" value="FNR_nucleotide-bd"/>
</dbReference>
<keyword evidence="6 11" id="KW-1133">Transmembrane helix</keyword>
<dbReference type="InterPro" id="IPR013130">
    <property type="entry name" value="Fe3_Rdtase_TM_dom"/>
</dbReference>
<dbReference type="InterPro" id="IPR013121">
    <property type="entry name" value="Fe_red_NAD-bd_6"/>
</dbReference>
<dbReference type="OrthoDB" id="10006946at2759"/>
<evidence type="ECO:0000256" key="8">
    <source>
        <dbReference type="ARBA" id="ARBA00023065"/>
    </source>
</evidence>
<evidence type="ECO:0000256" key="6">
    <source>
        <dbReference type="ARBA" id="ARBA00022989"/>
    </source>
</evidence>
<feature type="domain" description="FAD-binding FR-type" evidence="12">
    <location>
        <begin position="273"/>
        <end position="387"/>
    </location>
</feature>
<name>A0A194X2X3_MOLSC</name>
<evidence type="ECO:0000256" key="4">
    <source>
        <dbReference type="ARBA" id="ARBA00022692"/>
    </source>
</evidence>
<dbReference type="AlphaFoldDB" id="A0A194X2X3"/>
<dbReference type="PROSITE" id="PS51384">
    <property type="entry name" value="FAD_FR"/>
    <property type="match status" value="1"/>
</dbReference>
<dbReference type="InterPro" id="IPR051410">
    <property type="entry name" value="Ferric/Cupric_Reductase"/>
</dbReference>
<dbReference type="InterPro" id="IPR013112">
    <property type="entry name" value="FAD-bd_8"/>
</dbReference>
<dbReference type="RefSeq" id="XP_018068537.1">
    <property type="nucleotide sequence ID" value="XM_018209559.1"/>
</dbReference>
<keyword evidence="3" id="KW-0813">Transport</keyword>
<dbReference type="InterPro" id="IPR017927">
    <property type="entry name" value="FAD-bd_FR_type"/>
</dbReference>
<feature type="transmembrane region" description="Helical" evidence="11">
    <location>
        <begin position="176"/>
        <end position="196"/>
    </location>
</feature>
<dbReference type="GO" id="GO:0005886">
    <property type="term" value="C:plasma membrane"/>
    <property type="evidence" value="ECO:0007669"/>
    <property type="project" value="TreeGrafter"/>
</dbReference>
<evidence type="ECO:0000256" key="2">
    <source>
        <dbReference type="ARBA" id="ARBA00006278"/>
    </source>
</evidence>
<dbReference type="EMBL" id="KQ947420">
    <property type="protein sequence ID" value="KUJ14182.1"/>
    <property type="molecule type" value="Genomic_DNA"/>
</dbReference>
<reference evidence="13 14" key="1">
    <citation type="submission" date="2015-10" db="EMBL/GenBank/DDBJ databases">
        <title>Full genome of DAOMC 229536 Phialocephala scopiformis, a fungal endophyte of spruce producing the potent anti-insectan compound rugulosin.</title>
        <authorList>
            <consortium name="DOE Joint Genome Institute"/>
            <person name="Walker A.K."/>
            <person name="Frasz S.L."/>
            <person name="Seifert K.A."/>
            <person name="Miller J.D."/>
            <person name="Mondo S.J."/>
            <person name="Labutti K."/>
            <person name="Lipzen A."/>
            <person name="Dockter R."/>
            <person name="Kennedy M."/>
            <person name="Grigoriev I.V."/>
            <person name="Spatafora J.W."/>
        </authorList>
    </citation>
    <scope>NUCLEOTIDE SEQUENCE [LARGE SCALE GENOMIC DNA]</scope>
    <source>
        <strain evidence="13 14">CBS 120377</strain>
    </source>
</reference>
<dbReference type="KEGG" id="psco:LY89DRAFT_589799"/>